<dbReference type="Gene3D" id="3.30.450.20">
    <property type="entry name" value="PAS domain"/>
    <property type="match status" value="3"/>
</dbReference>
<keyword evidence="4" id="KW-0808">Transferase</keyword>
<reference evidence="7" key="1">
    <citation type="submission" date="2022-09" db="EMBL/GenBank/DDBJ databases">
        <title>Actin cytoskeleton and complex cell architecture in an #Asgard archaeon.</title>
        <authorList>
            <person name="Ponce Toledo R.I."/>
            <person name="Schleper C."/>
            <person name="Rodrigues Oliveira T."/>
            <person name="Wollweber F."/>
            <person name="Xu J."/>
            <person name="Rittmann S."/>
            <person name="Klingl A."/>
            <person name="Pilhofer M."/>
        </authorList>
    </citation>
    <scope>NUCLEOTIDE SEQUENCE</scope>
    <source>
        <strain evidence="7">B-35</strain>
    </source>
</reference>
<evidence type="ECO:0000256" key="3">
    <source>
        <dbReference type="ARBA" id="ARBA00022553"/>
    </source>
</evidence>
<dbReference type="InterPro" id="IPR052162">
    <property type="entry name" value="Sensor_kinase/Photoreceptor"/>
</dbReference>
<gene>
    <name evidence="7" type="ORF">NEF87_003675</name>
</gene>
<dbReference type="InterPro" id="IPR000014">
    <property type="entry name" value="PAS"/>
</dbReference>
<name>A0ABY6HVF1_9ARCH</name>
<accession>A0ABY6HVF1</accession>
<evidence type="ECO:0000256" key="1">
    <source>
        <dbReference type="ARBA" id="ARBA00000085"/>
    </source>
</evidence>
<feature type="domain" description="PAS" evidence="6">
    <location>
        <begin position="1"/>
        <end position="67"/>
    </location>
</feature>
<keyword evidence="5" id="KW-0418">Kinase</keyword>
<sequence length="451" mass="52854">MFMFGNNEKVTDALWELSEGKSPIFTKGSVKQITGYSNEEIQKKTWFSLLHPDDVELVKLHFKQALELGQSFNLRYRLCHKSGNWLWLNDRTYDLKETNGTYVIEGIVSDITELIKHQINLEESEAKYRSLQNNIPDVLYKEDGRSQMSYISENIVNILGYTPSEITNEMWAKIVHPDDLPKLQKVSEQIFAEGMPFDLEYRIYHKDGTLKWIHERALAIAEHKKKISSYGIISDITKRKEMEKRLKISEDRWTFALECNQDGVWDWNLVTNSVFFSENWKKMLGYAPDEISHDLMEWDKLVHPEDKVQAYSDINEHIQGKTEWYVNEHRLLCKDGSYKWILDRGKVMEWDDHGTPTRFIGTHTDITERKIAEREKEKLINDLQTALSHVKQLGGLLPICAECKKVRDDAGYYHQIEDFLRSNSDIEFSHGLCPDCARRLYPDFIDEDKTA</sequence>
<evidence type="ECO:0000313" key="8">
    <source>
        <dbReference type="Proteomes" id="UP001208689"/>
    </source>
</evidence>
<comment type="catalytic activity">
    <reaction evidence="1">
        <text>ATP + protein L-histidine = ADP + protein N-phospho-L-histidine.</text>
        <dbReference type="EC" id="2.7.13.3"/>
    </reaction>
</comment>
<feature type="domain" description="PAS" evidence="6">
    <location>
        <begin position="251"/>
        <end position="319"/>
    </location>
</feature>
<dbReference type="SMART" id="SM00086">
    <property type="entry name" value="PAC"/>
    <property type="match status" value="3"/>
</dbReference>
<dbReference type="InterPro" id="IPR013655">
    <property type="entry name" value="PAS_fold_3"/>
</dbReference>
<dbReference type="CDD" id="cd00130">
    <property type="entry name" value="PAS"/>
    <property type="match status" value="3"/>
</dbReference>
<dbReference type="InterPro" id="IPR001610">
    <property type="entry name" value="PAC"/>
</dbReference>
<dbReference type="EC" id="2.7.13.3" evidence="2"/>
<evidence type="ECO:0000313" key="7">
    <source>
        <dbReference type="EMBL" id="UYP47390.1"/>
    </source>
</evidence>
<dbReference type="Proteomes" id="UP001208689">
    <property type="component" value="Chromosome"/>
</dbReference>
<dbReference type="PANTHER" id="PTHR43304">
    <property type="entry name" value="PHYTOCHROME-LIKE PROTEIN CPH1"/>
    <property type="match status" value="1"/>
</dbReference>
<evidence type="ECO:0000256" key="2">
    <source>
        <dbReference type="ARBA" id="ARBA00012438"/>
    </source>
</evidence>
<evidence type="ECO:0000256" key="4">
    <source>
        <dbReference type="ARBA" id="ARBA00022679"/>
    </source>
</evidence>
<keyword evidence="8" id="KW-1185">Reference proteome</keyword>
<feature type="domain" description="PAS" evidence="6">
    <location>
        <begin position="126"/>
        <end position="192"/>
    </location>
</feature>
<dbReference type="Pfam" id="PF08447">
    <property type="entry name" value="PAS_3"/>
    <property type="match status" value="3"/>
</dbReference>
<organism evidence="7 8">
    <name type="scientific">Candidatus Lokiarchaeum ossiferum</name>
    <dbReference type="NCBI Taxonomy" id="2951803"/>
    <lineage>
        <taxon>Archaea</taxon>
        <taxon>Promethearchaeati</taxon>
        <taxon>Promethearchaeota</taxon>
        <taxon>Promethearchaeia</taxon>
        <taxon>Promethearchaeales</taxon>
        <taxon>Promethearchaeaceae</taxon>
        <taxon>Candidatus Lokiarchaeum</taxon>
    </lineage>
</organism>
<dbReference type="SUPFAM" id="SSF55785">
    <property type="entry name" value="PYP-like sensor domain (PAS domain)"/>
    <property type="match status" value="3"/>
</dbReference>
<dbReference type="PANTHER" id="PTHR43304:SF1">
    <property type="entry name" value="PAC DOMAIN-CONTAINING PROTEIN"/>
    <property type="match status" value="1"/>
</dbReference>
<evidence type="ECO:0000256" key="5">
    <source>
        <dbReference type="ARBA" id="ARBA00022777"/>
    </source>
</evidence>
<proteinExistence type="predicted"/>
<dbReference type="NCBIfam" id="TIGR00229">
    <property type="entry name" value="sensory_box"/>
    <property type="match status" value="3"/>
</dbReference>
<dbReference type="EMBL" id="CP104013">
    <property type="protein sequence ID" value="UYP47390.1"/>
    <property type="molecule type" value="Genomic_DNA"/>
</dbReference>
<protein>
    <recommendedName>
        <fullName evidence="2">histidine kinase</fullName>
        <ecNumber evidence="2">2.7.13.3</ecNumber>
    </recommendedName>
</protein>
<evidence type="ECO:0000259" key="6">
    <source>
        <dbReference type="SMART" id="SM00091"/>
    </source>
</evidence>
<dbReference type="SMART" id="SM00091">
    <property type="entry name" value="PAS"/>
    <property type="match status" value="3"/>
</dbReference>
<dbReference type="InterPro" id="IPR035965">
    <property type="entry name" value="PAS-like_dom_sf"/>
</dbReference>
<keyword evidence="3" id="KW-0597">Phosphoprotein</keyword>